<dbReference type="PANTHER" id="PTHR45023">
    <property type="match status" value="1"/>
</dbReference>
<reference evidence="4" key="2">
    <citation type="submission" date="2025-08" db="UniProtKB">
        <authorList>
            <consortium name="RefSeq"/>
        </authorList>
    </citation>
    <scope>IDENTIFICATION</scope>
    <source>
        <tissue evidence="4">Leaf</tissue>
    </source>
</reference>
<dbReference type="PANTHER" id="PTHR45023:SF4">
    <property type="entry name" value="GLYCINE-RICH PROTEIN-RELATED"/>
    <property type="match status" value="1"/>
</dbReference>
<sequence>MDSRNLHTESSSYMGLLNSQEASVLNENFPYESFHSSVNYGESEIPPFSSQHSEDTAVDKQVRRKWTPADDEVVISAWLNTSKDPIVGNSQKGATFWQRVADYYAASPHGGEDGEKREHLHIKKRWHRINDHVSKFCGAYSAAQRQIASGENDTDVLKKAHDIFFACHNIKFNLEHAWCVLRHEQKWRTLCPPKASGSSKRTNSQTSATNVSDHVGDHGDEEIRPEGIKAAKARKYGGKGKSVAEYTSLWEMKKEDLAMKEKLSKLAILDTLLAKKEALTEAEEMVKDKLLAEYF</sequence>
<dbReference type="Proteomes" id="UP000504610">
    <property type="component" value="Chromosome 5"/>
</dbReference>
<name>A0A6J0NUL4_RAPSA</name>
<dbReference type="InterPro" id="IPR029466">
    <property type="entry name" value="NAM-associated_C"/>
</dbReference>
<feature type="region of interest" description="Disordered" evidence="1">
    <location>
        <begin position="192"/>
        <end position="228"/>
    </location>
</feature>
<dbReference type="Pfam" id="PF14303">
    <property type="entry name" value="NAM-associated"/>
    <property type="match status" value="1"/>
</dbReference>
<reference evidence="3" key="1">
    <citation type="journal article" date="2019" name="Database">
        <title>The radish genome database (RadishGD): an integrated information resource for radish genomics.</title>
        <authorList>
            <person name="Yu H.J."/>
            <person name="Baek S."/>
            <person name="Lee Y.J."/>
            <person name="Cho A."/>
            <person name="Mun J.H."/>
        </authorList>
    </citation>
    <scope>NUCLEOTIDE SEQUENCE [LARGE SCALE GENOMIC DNA]</scope>
    <source>
        <strain evidence="3">cv. WK10039</strain>
    </source>
</reference>
<dbReference type="RefSeq" id="XP_018487831.1">
    <property type="nucleotide sequence ID" value="XM_018632329.1"/>
</dbReference>
<protein>
    <submittedName>
        <fullName evidence="4">Glutathione S-transferase T3-like</fullName>
    </submittedName>
</protein>
<evidence type="ECO:0000313" key="3">
    <source>
        <dbReference type="Proteomes" id="UP000504610"/>
    </source>
</evidence>
<accession>A0A6J0NUL4</accession>
<evidence type="ECO:0000259" key="2">
    <source>
        <dbReference type="Pfam" id="PF14303"/>
    </source>
</evidence>
<feature type="region of interest" description="Disordered" evidence="1">
    <location>
        <begin position="44"/>
        <end position="64"/>
    </location>
</feature>
<feature type="compositionally biased region" description="Basic and acidic residues" evidence="1">
    <location>
        <begin position="52"/>
        <end position="61"/>
    </location>
</feature>
<dbReference type="KEGG" id="rsz:108858396"/>
<feature type="compositionally biased region" description="Polar residues" evidence="1">
    <location>
        <begin position="196"/>
        <end position="212"/>
    </location>
</feature>
<dbReference type="AlphaFoldDB" id="A0A6J0NUL4"/>
<feature type="domain" description="No apical meristem-associated C-terminal" evidence="2">
    <location>
        <begin position="171"/>
        <end position="287"/>
    </location>
</feature>
<evidence type="ECO:0000256" key="1">
    <source>
        <dbReference type="SAM" id="MobiDB-lite"/>
    </source>
</evidence>
<dbReference type="OrthoDB" id="2507178at2759"/>
<evidence type="ECO:0000313" key="4">
    <source>
        <dbReference type="RefSeq" id="XP_018487831.1"/>
    </source>
</evidence>
<dbReference type="GeneID" id="108858396"/>
<proteinExistence type="predicted"/>
<keyword evidence="3" id="KW-1185">Reference proteome</keyword>
<feature type="compositionally biased region" description="Basic and acidic residues" evidence="1">
    <location>
        <begin position="214"/>
        <end position="228"/>
    </location>
</feature>
<organism evidence="3 4">
    <name type="scientific">Raphanus sativus</name>
    <name type="common">Radish</name>
    <name type="synonym">Raphanus raphanistrum var. sativus</name>
    <dbReference type="NCBI Taxonomy" id="3726"/>
    <lineage>
        <taxon>Eukaryota</taxon>
        <taxon>Viridiplantae</taxon>
        <taxon>Streptophyta</taxon>
        <taxon>Embryophyta</taxon>
        <taxon>Tracheophyta</taxon>
        <taxon>Spermatophyta</taxon>
        <taxon>Magnoliopsida</taxon>
        <taxon>eudicotyledons</taxon>
        <taxon>Gunneridae</taxon>
        <taxon>Pentapetalae</taxon>
        <taxon>rosids</taxon>
        <taxon>malvids</taxon>
        <taxon>Brassicales</taxon>
        <taxon>Brassicaceae</taxon>
        <taxon>Brassiceae</taxon>
        <taxon>Raphanus</taxon>
    </lineage>
</organism>
<gene>
    <name evidence="4" type="primary">LOC108858396</name>
</gene>